<comment type="caution">
    <text evidence="1">The sequence shown here is derived from an EMBL/GenBank/DDBJ whole genome shotgun (WGS) entry which is preliminary data.</text>
</comment>
<reference evidence="1 2" key="1">
    <citation type="journal article" date="2017" name="BMC Genomics">
        <title>Comparative genomic and phylogenomic analyses of the Bifidobacteriaceae family.</title>
        <authorList>
            <person name="Lugli G.A."/>
            <person name="Milani C."/>
            <person name="Turroni F."/>
            <person name="Duranti S."/>
            <person name="Mancabelli L."/>
            <person name="Mangifesta M."/>
            <person name="Ferrario C."/>
            <person name="Modesto M."/>
            <person name="Mattarelli P."/>
            <person name="Jiri K."/>
            <person name="van Sinderen D."/>
            <person name="Ventura M."/>
        </authorList>
    </citation>
    <scope>NUCLEOTIDE SEQUENCE [LARGE SCALE GENOMIC DNA]</scope>
    <source>
        <strain evidence="1 2">DSM 24742</strain>
    </source>
</reference>
<dbReference type="RefSeq" id="WP_094661337.1">
    <property type="nucleotide sequence ID" value="NZ_JBKZBO010000019.1"/>
</dbReference>
<evidence type="ECO:0000313" key="2">
    <source>
        <dbReference type="Proteomes" id="UP000216725"/>
    </source>
</evidence>
<dbReference type="OrthoDB" id="9994528at2"/>
<keyword evidence="2" id="KW-1185">Reference proteome</keyword>
<proteinExistence type="predicted"/>
<sequence>MIFDLIQTSKFLYGGAFAIVGKEGVVGDAKMKSPITGLRAGDSVDLPEWSIGFRRHAIRMAPTHAHDYERNDAEMPTDVCAVQVDGAAKGEVYLARVREHQKKALLNLIPTRYRIARMRCAGVTYSVYPAAPPELPQGWCVAYCVYVGDIQVAEVRVPSYVLNNLYRYRIFIGDAPGTVDGDDLAVAAVVIGCYLHLMDYRGEVVTDASYALERPRITDKRLLSRFDPEFAPRIAP</sequence>
<dbReference type="Proteomes" id="UP000216725">
    <property type="component" value="Unassembled WGS sequence"/>
</dbReference>
<organism evidence="1 2">
    <name type="scientific">Pseudoscardovia radai</name>
    <dbReference type="NCBI Taxonomy" id="987066"/>
    <lineage>
        <taxon>Bacteria</taxon>
        <taxon>Bacillati</taxon>
        <taxon>Actinomycetota</taxon>
        <taxon>Actinomycetes</taxon>
        <taxon>Bifidobacteriales</taxon>
        <taxon>Bifidobacteriaceae</taxon>
        <taxon>Pseudoscardovia</taxon>
    </lineage>
</organism>
<name>A0A261ES85_9BIFI</name>
<dbReference type="EMBL" id="MWWR01000018">
    <property type="protein sequence ID" value="OZG49730.1"/>
    <property type="molecule type" value="Genomic_DNA"/>
</dbReference>
<protein>
    <submittedName>
        <fullName evidence="1">Uncharacterized protein</fullName>
    </submittedName>
</protein>
<dbReference type="AlphaFoldDB" id="A0A261ES85"/>
<gene>
    <name evidence="1" type="ORF">PSRA_1535</name>
</gene>
<evidence type="ECO:0000313" key="1">
    <source>
        <dbReference type="EMBL" id="OZG49730.1"/>
    </source>
</evidence>
<accession>A0A261ES85</accession>